<protein>
    <recommendedName>
        <fullName evidence="3">DNA glycosylase</fullName>
    </recommendedName>
</protein>
<dbReference type="AlphaFoldDB" id="A0A1Y1UTH7"/>
<gene>
    <name evidence="1" type="ORF">BCR36DRAFT_375406</name>
</gene>
<organism evidence="1 2">
    <name type="scientific">Piromyces finnis</name>
    <dbReference type="NCBI Taxonomy" id="1754191"/>
    <lineage>
        <taxon>Eukaryota</taxon>
        <taxon>Fungi</taxon>
        <taxon>Fungi incertae sedis</taxon>
        <taxon>Chytridiomycota</taxon>
        <taxon>Chytridiomycota incertae sedis</taxon>
        <taxon>Neocallimastigomycetes</taxon>
        <taxon>Neocallimastigales</taxon>
        <taxon>Neocallimastigaceae</taxon>
        <taxon>Piromyces</taxon>
    </lineage>
</organism>
<dbReference type="InterPro" id="IPR036895">
    <property type="entry name" value="Uracil-DNA_glycosylase-like_sf"/>
</dbReference>
<evidence type="ECO:0000313" key="1">
    <source>
        <dbReference type="EMBL" id="ORX41321.1"/>
    </source>
</evidence>
<keyword evidence="2" id="KW-1185">Reference proteome</keyword>
<comment type="caution">
    <text evidence="1">The sequence shown here is derived from an EMBL/GenBank/DDBJ whole genome shotgun (WGS) entry which is preliminary data.</text>
</comment>
<sequence>MSLKIISGDVTYMSWDNFFIKNSKLVLHIYNQLKNTYFTPLLEDVFRIFKYVQLSDIKVVMIGDMPYKNTRDISDIAFGTRNCDPPLLLESLYKNLEDTVALSKTKLFNIILFLYKD</sequence>
<evidence type="ECO:0000313" key="2">
    <source>
        <dbReference type="Proteomes" id="UP000193719"/>
    </source>
</evidence>
<dbReference type="STRING" id="1754191.A0A1Y1UTH7"/>
<dbReference type="Gene3D" id="3.40.470.10">
    <property type="entry name" value="Uracil-DNA glycosylase-like domain"/>
    <property type="match status" value="1"/>
</dbReference>
<accession>A0A1Y1UTH7</accession>
<name>A0A1Y1UTH7_9FUNG</name>
<reference evidence="1 2" key="1">
    <citation type="submission" date="2016-08" db="EMBL/GenBank/DDBJ databases">
        <title>Genomes of anaerobic fungi encode conserved fungal cellulosomes for biomass hydrolysis.</title>
        <authorList>
            <consortium name="DOE Joint Genome Institute"/>
            <person name="Haitjema C.H."/>
            <person name="Gilmore S.P."/>
            <person name="Henske J.K."/>
            <person name="Solomon K.V."/>
            <person name="De Groot R."/>
            <person name="Kuo A."/>
            <person name="Mondo S.J."/>
            <person name="Salamov A.A."/>
            <person name="Labutti K."/>
            <person name="Zhao Z."/>
            <person name="Chiniquy J."/>
            <person name="Barry K."/>
            <person name="Brewer H.M."/>
            <person name="Purvine S.O."/>
            <person name="Wright A.T."/>
            <person name="Boxma B."/>
            <person name="Van Alen T."/>
            <person name="Hackstein J.H."/>
            <person name="Baker S.E."/>
            <person name="Grigoriev I.V."/>
            <person name="O'Malley M.A."/>
        </authorList>
    </citation>
    <scope>NUCLEOTIDE SEQUENCE [LARGE SCALE GENOMIC DNA]</scope>
    <source>
        <strain evidence="2">finn</strain>
    </source>
</reference>
<dbReference type="EMBL" id="MCFH01000092">
    <property type="protein sequence ID" value="ORX41321.1"/>
    <property type="molecule type" value="Genomic_DNA"/>
</dbReference>
<reference evidence="1 2" key="2">
    <citation type="submission" date="2016-08" db="EMBL/GenBank/DDBJ databases">
        <title>Pervasive Adenine N6-methylation of Active Genes in Fungi.</title>
        <authorList>
            <consortium name="DOE Joint Genome Institute"/>
            <person name="Mondo S.J."/>
            <person name="Dannebaum R.O."/>
            <person name="Kuo R.C."/>
            <person name="Labutti K."/>
            <person name="Haridas S."/>
            <person name="Kuo A."/>
            <person name="Salamov A."/>
            <person name="Ahrendt S.R."/>
            <person name="Lipzen A."/>
            <person name="Sullivan W."/>
            <person name="Andreopoulos W.B."/>
            <person name="Clum A."/>
            <person name="Lindquist E."/>
            <person name="Daum C."/>
            <person name="Ramamoorthy G.K."/>
            <person name="Gryganskyi A."/>
            <person name="Culley D."/>
            <person name="Magnuson J.K."/>
            <person name="James T.Y."/>
            <person name="O'Malley M.A."/>
            <person name="Stajich J.E."/>
            <person name="Spatafora J.W."/>
            <person name="Visel A."/>
            <person name="Grigoriev I.V."/>
        </authorList>
    </citation>
    <scope>NUCLEOTIDE SEQUENCE [LARGE SCALE GENOMIC DNA]</scope>
    <source>
        <strain evidence="2">finn</strain>
    </source>
</reference>
<evidence type="ECO:0008006" key="3">
    <source>
        <dbReference type="Google" id="ProtNLM"/>
    </source>
</evidence>
<proteinExistence type="predicted"/>
<dbReference type="SUPFAM" id="SSF52141">
    <property type="entry name" value="Uracil-DNA glycosylase-like"/>
    <property type="match status" value="1"/>
</dbReference>
<dbReference type="Proteomes" id="UP000193719">
    <property type="component" value="Unassembled WGS sequence"/>
</dbReference>